<evidence type="ECO:0000256" key="3">
    <source>
        <dbReference type="ARBA" id="ARBA00022722"/>
    </source>
</evidence>
<dbReference type="CDD" id="cd18729">
    <property type="entry name" value="PIN_Zc3h12-like"/>
    <property type="match status" value="1"/>
</dbReference>
<feature type="zinc finger region" description="C3H1-type" evidence="10">
    <location>
        <begin position="545"/>
        <end position="571"/>
    </location>
</feature>
<evidence type="ECO:0000256" key="5">
    <source>
        <dbReference type="ARBA" id="ARBA00022759"/>
    </source>
</evidence>
<feature type="compositionally biased region" description="Basic and acidic residues" evidence="11">
    <location>
        <begin position="590"/>
        <end position="607"/>
    </location>
</feature>
<keyword evidence="6 10" id="KW-0863">Zinc-finger</keyword>
<dbReference type="AlphaFoldDB" id="A0ABD3XAC7"/>
<dbReference type="GO" id="GO:0008270">
    <property type="term" value="F:zinc ion binding"/>
    <property type="evidence" value="ECO:0007669"/>
    <property type="project" value="UniProtKB-KW"/>
</dbReference>
<sequence>MMAEDVFQLEKWKAQFVHQNRIYIEELFGIKVNLSDISGNDDCLFSLASRNKTFCVVSSESTLEGVSQAKEFILSLTSEENTKQTYYKNCRDQEVSLLLQEKANIEKSSEVKINFDHSSKILEIIGSIQNIVHAKTSIENMVRELDLTRKKQLDSGDMKILNSDCGFIPGPYLVIGDKSKLNNVTRSYSLADDSSLQEDFFNPVKTQQGLGTTIDINSYDFSISPGCITPELRSVSPQDLHYQANNAEDMESAVVKLRISSPALSRSSESVTSLVEEDTGRAFIPQKVLDYESKVEFALKLGYTENQLIQALENLGPCGDNQNELLSELIKVASMPKGSNNINGASDFDPYSSDPVSDIGEEDKNFILSDRVKADPSSNLRTVVIDGSNVAMSHGNKEIFSCKGIQLAVDWFRSRGHKDITVFVPQWRKETSRSDARIKDQEILNQLEREKVLVFTPARRIGGRRVVCYDDRYVLKLAVETNGIIVSNDNYRDLTNENPEFKKVVEERLLMYSFVNDRFMPPDDPLGRNGPSLDNFLQKEPTLPEPLPPLCPYGSKKCTYGNKCKYYHPERRNQPQKTVTEKLAEQARQNLQERERVKATTCEGEKKKITRTKTPLGRTRSLNPDQCIADTSASASKSPRQESQNLEDPSCRSVEEEQQIKSDNKEKEERYIEFNQRLDEQRRKLEIPLKMEDQRDKQDHSMSQWSFGNPNEKTLCSSASTNLTTVPQYDMKEKFLSGHLLLAKKLSDEANESKIWKQCGESEDHSPRGQQLYGGSHGTSPTASPQKGQNKPRAILKQKLCRQYSLQGQEDPRLHKQLQGQNSCDPRFLGSNIGAVSSTSCDNYNSNSLQADFMKGQQEQKRISCYPTSSTDSARLNTFGSQNMRELQYSQQSMSEASFQSKAALARMQSAPVTYATFHQPQQQPPTQHKPFSQMIRQNSTSDPQLHKHNDDGHPPLSQLAPRQSLPIHDSTGNITFQISGRPSQPVGYNNYSPSSTFPQPSYHHPPPPNPQYSAQYQQGVDYGFSYHAPSGMMHTGLHANQPFFCASSSSSQPLLTSGDSSVNFGNMLQSTPGSLWSNTRTASNPVSRSSPHPSFAMDAPVPISDPRCDLYYKLCNIFPEQKVREVMNSHPEADINEICAYIIGAKN</sequence>
<keyword evidence="4 10" id="KW-0479">Metal-binding</keyword>
<dbReference type="PROSITE" id="PS50103">
    <property type="entry name" value="ZF_C3H1"/>
    <property type="match status" value="1"/>
</dbReference>
<keyword evidence="5" id="KW-0255">Endonuclease</keyword>
<keyword evidence="3" id="KW-0540">Nuclease</keyword>
<dbReference type="InterPro" id="IPR000571">
    <property type="entry name" value="Znf_CCCH"/>
</dbReference>
<keyword evidence="7" id="KW-0378">Hydrolase</keyword>
<feature type="region of interest" description="Disordered" evidence="11">
    <location>
        <begin position="687"/>
        <end position="716"/>
    </location>
</feature>
<name>A0ABD3XAC7_SINWO</name>
<feature type="compositionally biased region" description="Polar residues" evidence="11">
    <location>
        <begin position="701"/>
        <end position="716"/>
    </location>
</feature>
<evidence type="ECO:0000256" key="2">
    <source>
        <dbReference type="ARBA" id="ARBA00010922"/>
    </source>
</evidence>
<evidence type="ECO:0000313" key="13">
    <source>
        <dbReference type="EMBL" id="KAL3883032.1"/>
    </source>
</evidence>
<keyword evidence="8 10" id="KW-0862">Zinc</keyword>
<evidence type="ECO:0000256" key="8">
    <source>
        <dbReference type="ARBA" id="ARBA00022833"/>
    </source>
</evidence>
<evidence type="ECO:0000313" key="14">
    <source>
        <dbReference type="Proteomes" id="UP001634394"/>
    </source>
</evidence>
<dbReference type="EMBL" id="JBJQND010000003">
    <property type="protein sequence ID" value="KAL3883032.1"/>
    <property type="molecule type" value="Genomic_DNA"/>
</dbReference>
<feature type="compositionally biased region" description="Basic and acidic residues" evidence="11">
    <location>
        <begin position="687"/>
        <end position="700"/>
    </location>
</feature>
<evidence type="ECO:0000259" key="12">
    <source>
        <dbReference type="PROSITE" id="PS50103"/>
    </source>
</evidence>
<feature type="compositionally biased region" description="Polar residues" evidence="11">
    <location>
        <begin position="778"/>
        <end position="789"/>
    </location>
</feature>
<evidence type="ECO:0000256" key="7">
    <source>
        <dbReference type="ARBA" id="ARBA00022801"/>
    </source>
</evidence>
<dbReference type="Proteomes" id="UP001634394">
    <property type="component" value="Unassembled WGS sequence"/>
</dbReference>
<dbReference type="GO" id="GO:0016787">
    <property type="term" value="F:hydrolase activity"/>
    <property type="evidence" value="ECO:0007669"/>
    <property type="project" value="UniProtKB-KW"/>
</dbReference>
<evidence type="ECO:0000256" key="6">
    <source>
        <dbReference type="ARBA" id="ARBA00022771"/>
    </source>
</evidence>
<dbReference type="FunFam" id="3.40.50.11980:FF:000001">
    <property type="entry name" value="ZC3H12A isoform 1"/>
    <property type="match status" value="1"/>
</dbReference>
<reference evidence="13 14" key="1">
    <citation type="submission" date="2024-11" db="EMBL/GenBank/DDBJ databases">
        <title>Chromosome-level genome assembly of the freshwater bivalve Anodonta woodiana.</title>
        <authorList>
            <person name="Chen X."/>
        </authorList>
    </citation>
    <scope>NUCLEOTIDE SEQUENCE [LARGE SCALE GENOMIC DNA]</scope>
    <source>
        <strain evidence="13">MN2024</strain>
        <tissue evidence="13">Gills</tissue>
    </source>
</reference>
<dbReference type="InterPro" id="IPR040546">
    <property type="entry name" value="Rege-1_UBA-like"/>
</dbReference>
<dbReference type="InterPro" id="IPR021869">
    <property type="entry name" value="RNase_Zc3h12_NYN"/>
</dbReference>
<evidence type="ECO:0000256" key="1">
    <source>
        <dbReference type="ARBA" id="ARBA00001946"/>
    </source>
</evidence>
<evidence type="ECO:0000256" key="4">
    <source>
        <dbReference type="ARBA" id="ARBA00022723"/>
    </source>
</evidence>
<dbReference type="GO" id="GO:0004519">
    <property type="term" value="F:endonuclease activity"/>
    <property type="evidence" value="ECO:0007669"/>
    <property type="project" value="UniProtKB-KW"/>
</dbReference>
<dbReference type="PANTHER" id="PTHR12876">
    <property type="entry name" value="N4BP1-RELATED"/>
    <property type="match status" value="1"/>
</dbReference>
<comment type="caution">
    <text evidence="13">The sequence shown here is derived from an EMBL/GenBank/DDBJ whole genome shotgun (WGS) entry which is preliminary data.</text>
</comment>
<dbReference type="Pfam" id="PF18039">
    <property type="entry name" value="UBA_6"/>
    <property type="match status" value="1"/>
</dbReference>
<evidence type="ECO:0000256" key="11">
    <source>
        <dbReference type="SAM" id="MobiDB-lite"/>
    </source>
</evidence>
<gene>
    <name evidence="13" type="ORF">ACJMK2_029328</name>
</gene>
<keyword evidence="14" id="KW-1185">Reference proteome</keyword>
<evidence type="ECO:0000256" key="10">
    <source>
        <dbReference type="PROSITE-ProRule" id="PRU00723"/>
    </source>
</evidence>
<dbReference type="InterPro" id="IPR051101">
    <property type="entry name" value="ZC3H12/N4BP1_RNase_Reg"/>
</dbReference>
<accession>A0ABD3XAC7</accession>
<comment type="similarity">
    <text evidence="2">Belongs to the ZC3H12 family.</text>
</comment>
<dbReference type="Gene3D" id="3.40.50.11980">
    <property type="match status" value="1"/>
</dbReference>
<feature type="region of interest" description="Disordered" evidence="11">
    <location>
        <begin position="941"/>
        <end position="1014"/>
    </location>
</feature>
<proteinExistence type="inferred from homology"/>
<feature type="domain" description="C3H1-type" evidence="12">
    <location>
        <begin position="545"/>
        <end position="571"/>
    </location>
</feature>
<feature type="compositionally biased region" description="Basic and acidic residues" evidence="11">
    <location>
        <begin position="649"/>
        <end position="669"/>
    </location>
</feature>
<dbReference type="Pfam" id="PF11977">
    <property type="entry name" value="RNase_Zc3h12a"/>
    <property type="match status" value="1"/>
</dbReference>
<feature type="compositionally biased region" description="Basic and acidic residues" evidence="11">
    <location>
        <begin position="945"/>
        <end position="954"/>
    </location>
</feature>
<comment type="cofactor">
    <cofactor evidence="1">
        <name>Mg(2+)</name>
        <dbReference type="ChEBI" id="CHEBI:18420"/>
    </cofactor>
</comment>
<feature type="compositionally biased region" description="Polar residues" evidence="11">
    <location>
        <begin position="620"/>
        <end position="647"/>
    </location>
</feature>
<keyword evidence="9" id="KW-0460">Magnesium</keyword>
<evidence type="ECO:0000256" key="9">
    <source>
        <dbReference type="ARBA" id="ARBA00022842"/>
    </source>
</evidence>
<dbReference type="PANTHER" id="PTHR12876:SF35">
    <property type="entry name" value="LD08718P-RELATED"/>
    <property type="match status" value="1"/>
</dbReference>
<feature type="compositionally biased region" description="Polar residues" evidence="11">
    <location>
        <begin position="971"/>
        <end position="998"/>
    </location>
</feature>
<feature type="region of interest" description="Disordered" evidence="11">
    <location>
        <begin position="759"/>
        <end position="791"/>
    </location>
</feature>
<feature type="region of interest" description="Disordered" evidence="11">
    <location>
        <begin position="590"/>
        <end position="669"/>
    </location>
</feature>
<organism evidence="13 14">
    <name type="scientific">Sinanodonta woodiana</name>
    <name type="common">Chinese pond mussel</name>
    <name type="synonym">Anodonta woodiana</name>
    <dbReference type="NCBI Taxonomy" id="1069815"/>
    <lineage>
        <taxon>Eukaryota</taxon>
        <taxon>Metazoa</taxon>
        <taxon>Spiralia</taxon>
        <taxon>Lophotrochozoa</taxon>
        <taxon>Mollusca</taxon>
        <taxon>Bivalvia</taxon>
        <taxon>Autobranchia</taxon>
        <taxon>Heteroconchia</taxon>
        <taxon>Palaeoheterodonta</taxon>
        <taxon>Unionida</taxon>
        <taxon>Unionoidea</taxon>
        <taxon>Unionidae</taxon>
        <taxon>Unioninae</taxon>
        <taxon>Sinanodonta</taxon>
    </lineage>
</organism>
<protein>
    <recommendedName>
        <fullName evidence="12">C3H1-type domain-containing protein</fullName>
    </recommendedName>
</protein>